<name>A0A0G0K7A0_9BACT</name>
<accession>A0A0G0K7A0</accession>
<evidence type="ECO:0000313" key="1">
    <source>
        <dbReference type="EMBL" id="KKQ74697.1"/>
    </source>
</evidence>
<dbReference type="AlphaFoldDB" id="A0A0G0K7A0"/>
<dbReference type="Proteomes" id="UP000034181">
    <property type="component" value="Unassembled WGS sequence"/>
</dbReference>
<organism evidence="1 2">
    <name type="scientific">Candidatus Woesebacteria bacterium GW2011_GWB1_38_5b</name>
    <dbReference type="NCBI Taxonomy" id="1618569"/>
    <lineage>
        <taxon>Bacteria</taxon>
        <taxon>Candidatus Woeseibacteriota</taxon>
    </lineage>
</organism>
<sequence>MVEIKIRGIAEAARKIFVITKTRFLFQLSTKTPAIIPNKIEGSVNARTTPATARFELEI</sequence>
<protein>
    <submittedName>
        <fullName evidence="1">Uncharacterized protein</fullName>
    </submittedName>
</protein>
<evidence type="ECO:0000313" key="2">
    <source>
        <dbReference type="Proteomes" id="UP000034181"/>
    </source>
</evidence>
<comment type="caution">
    <text evidence="1">The sequence shown here is derived from an EMBL/GenBank/DDBJ whole genome shotgun (WGS) entry which is preliminary data.</text>
</comment>
<dbReference type="EMBL" id="LBUZ01000028">
    <property type="protein sequence ID" value="KKQ74697.1"/>
    <property type="molecule type" value="Genomic_DNA"/>
</dbReference>
<reference evidence="1 2" key="1">
    <citation type="journal article" date="2015" name="Nature">
        <title>rRNA introns, odd ribosomes, and small enigmatic genomes across a large radiation of phyla.</title>
        <authorList>
            <person name="Brown C.T."/>
            <person name="Hug L.A."/>
            <person name="Thomas B.C."/>
            <person name="Sharon I."/>
            <person name="Castelle C.J."/>
            <person name="Singh A."/>
            <person name="Wilkins M.J."/>
            <person name="Williams K.H."/>
            <person name="Banfield J.F."/>
        </authorList>
    </citation>
    <scope>NUCLEOTIDE SEQUENCE [LARGE SCALE GENOMIC DNA]</scope>
</reference>
<gene>
    <name evidence="1" type="ORF">US96_C0028G0021</name>
</gene>
<proteinExistence type="predicted"/>